<sequence length="543" mass="57935">MFASLSDRLTATFKNLRGKGRLTESDVNATIRDIRLALLDADVALPVVKRFTGSVRERALGAEVSQALNPAQQVVKIVQEELVGILGGQTRTIRFAKQPPTVIMLAGLQGSGKTTFAGKLGKWLKDQGHTPLLVAADLQRPNAVTQLEVVGERAGIPVFAPERGNMGGHDAVLDSGEGTRSFGDPVSVSRLGIEQARARQYDVVIVDTAGRLAVDANLMQQAGDIRAAIAPDEVLFVLDAMIGQAAVETAQAFHEGVAFTGVVLSKLDGDARGGAALSVAELTGEPIMFASTGEKVTDFEVFHPDRMASRILDMGDVLTLIEQAEKAFDKRQADEMARKFLAEEDFTFEDFLQQMNAIKKMGSLKSMLKMMPGMQGMRDQLDAFDDREFDRVEAMVRSMTPFERTHPKQINGSRRARIAKGSGVTVTEVNQLLERFGQAQKMMKSMARGGGGGLPGMPGIPGAGKRGKQQPQRKKSKSGNPAKRAAEERAAAEKAASGRAASAASAFGAPGPDSDGAGQDADPLAGFDPSSLPKGFEKFLGGR</sequence>
<evidence type="ECO:0000313" key="12">
    <source>
        <dbReference type="EMBL" id="GEO28889.1"/>
    </source>
</evidence>
<keyword evidence="3 9" id="KW-0378">Hydrolase</keyword>
<evidence type="ECO:0000313" key="13">
    <source>
        <dbReference type="Proteomes" id="UP000321534"/>
    </source>
</evidence>
<keyword evidence="5 9" id="KW-0342">GTP-binding</keyword>
<dbReference type="RefSeq" id="WP_147063419.1">
    <property type="nucleotide sequence ID" value="NZ_BAAARO010000021.1"/>
</dbReference>
<comment type="domain">
    <text evidence="9">Composed of three domains: the N-terminal N domain, which is responsible for interactions with the ribosome, the central G domain, which binds GTP, and the C-terminal M domain, which binds the RNA and the signal sequence of the RNC.</text>
</comment>
<dbReference type="AlphaFoldDB" id="A0A512CXD9"/>
<dbReference type="CDD" id="cd18539">
    <property type="entry name" value="SRP_G"/>
    <property type="match status" value="1"/>
</dbReference>
<comment type="function">
    <text evidence="9">Involved in targeting and insertion of nascent membrane proteins into the cytoplasmic membrane. Binds to the hydrophobic signal sequence of the ribosome-nascent chain (RNC) as it emerges from the ribosomes. The SRP-RNC complex is then targeted to the cytoplasmic membrane where it interacts with the SRP receptor FtsY.</text>
</comment>
<feature type="compositionally biased region" description="Basic residues" evidence="10">
    <location>
        <begin position="465"/>
        <end position="477"/>
    </location>
</feature>
<evidence type="ECO:0000256" key="10">
    <source>
        <dbReference type="SAM" id="MobiDB-lite"/>
    </source>
</evidence>
<dbReference type="GO" id="GO:0008312">
    <property type="term" value="F:7S RNA binding"/>
    <property type="evidence" value="ECO:0007669"/>
    <property type="project" value="InterPro"/>
</dbReference>
<dbReference type="InterPro" id="IPR013822">
    <property type="entry name" value="Signal_recog_particl_SRP54_hlx"/>
</dbReference>
<dbReference type="NCBIfam" id="TIGR00959">
    <property type="entry name" value="ffh"/>
    <property type="match status" value="1"/>
</dbReference>
<dbReference type="InterPro" id="IPR000897">
    <property type="entry name" value="SRP54_GTPase_dom"/>
</dbReference>
<evidence type="ECO:0000259" key="11">
    <source>
        <dbReference type="PROSITE" id="PS00300"/>
    </source>
</evidence>
<keyword evidence="9" id="KW-0963">Cytoplasm</keyword>
<dbReference type="InterPro" id="IPR027417">
    <property type="entry name" value="P-loop_NTPase"/>
</dbReference>
<dbReference type="OrthoDB" id="9804720at2"/>
<name>A0A512CXD9_9MICO</name>
<dbReference type="SMART" id="SM00963">
    <property type="entry name" value="SRP54_N"/>
    <property type="match status" value="1"/>
</dbReference>
<dbReference type="SUPFAM" id="SSF52540">
    <property type="entry name" value="P-loop containing nucleoside triphosphate hydrolases"/>
    <property type="match status" value="1"/>
</dbReference>
<organism evidence="12 13">
    <name type="scientific">Terrabacter aerolatus</name>
    <dbReference type="NCBI Taxonomy" id="422442"/>
    <lineage>
        <taxon>Bacteria</taxon>
        <taxon>Bacillati</taxon>
        <taxon>Actinomycetota</taxon>
        <taxon>Actinomycetes</taxon>
        <taxon>Micrococcales</taxon>
        <taxon>Intrasporangiaceae</taxon>
        <taxon>Terrabacter</taxon>
    </lineage>
</organism>
<evidence type="ECO:0000256" key="9">
    <source>
        <dbReference type="HAMAP-Rule" id="MF_00306"/>
    </source>
</evidence>
<dbReference type="SMART" id="SM00962">
    <property type="entry name" value="SRP54"/>
    <property type="match status" value="1"/>
</dbReference>
<evidence type="ECO:0000256" key="3">
    <source>
        <dbReference type="ARBA" id="ARBA00022801"/>
    </source>
</evidence>
<dbReference type="Proteomes" id="UP000321534">
    <property type="component" value="Unassembled WGS sequence"/>
</dbReference>
<dbReference type="InterPro" id="IPR022941">
    <property type="entry name" value="SRP54"/>
</dbReference>
<accession>A0A512CXD9</accession>
<comment type="catalytic activity">
    <reaction evidence="8 9">
        <text>GTP + H2O = GDP + phosphate + H(+)</text>
        <dbReference type="Rhea" id="RHEA:19669"/>
        <dbReference type="ChEBI" id="CHEBI:15377"/>
        <dbReference type="ChEBI" id="CHEBI:15378"/>
        <dbReference type="ChEBI" id="CHEBI:37565"/>
        <dbReference type="ChEBI" id="CHEBI:43474"/>
        <dbReference type="ChEBI" id="CHEBI:58189"/>
        <dbReference type="EC" id="3.6.5.4"/>
    </reaction>
</comment>
<dbReference type="GO" id="GO:0048500">
    <property type="term" value="C:signal recognition particle"/>
    <property type="evidence" value="ECO:0007669"/>
    <property type="project" value="UniProtKB-UniRule"/>
</dbReference>
<gene>
    <name evidence="9 12" type="primary">ffh</name>
    <name evidence="12" type="ORF">TAE01_06990</name>
</gene>
<dbReference type="InterPro" id="IPR004125">
    <property type="entry name" value="Signal_recog_particle_SRP54_M"/>
</dbReference>
<dbReference type="EC" id="3.6.5.4" evidence="9"/>
<comment type="similarity">
    <text evidence="1 9">Belongs to the GTP-binding SRP family. SRP54 subfamily.</text>
</comment>
<feature type="binding site" evidence="9">
    <location>
        <begin position="207"/>
        <end position="211"/>
    </location>
    <ligand>
        <name>GTP</name>
        <dbReference type="ChEBI" id="CHEBI:37565"/>
    </ligand>
</feature>
<proteinExistence type="inferred from homology"/>
<feature type="compositionally biased region" description="Gly residues" evidence="10">
    <location>
        <begin position="448"/>
        <end position="464"/>
    </location>
</feature>
<dbReference type="InterPro" id="IPR036891">
    <property type="entry name" value="Signal_recog_part_SRP54_M_sf"/>
</dbReference>
<evidence type="ECO:0000256" key="4">
    <source>
        <dbReference type="ARBA" id="ARBA00022884"/>
    </source>
</evidence>
<keyword evidence="13" id="KW-1185">Reference proteome</keyword>
<protein>
    <recommendedName>
        <fullName evidence="9">Signal recognition particle protein</fullName>
        <ecNumber evidence="9">3.6.5.4</ecNumber>
    </recommendedName>
    <alternativeName>
        <fullName evidence="9">Fifty-four homolog</fullName>
    </alternativeName>
</protein>
<dbReference type="GO" id="GO:0003924">
    <property type="term" value="F:GTPase activity"/>
    <property type="evidence" value="ECO:0007669"/>
    <property type="project" value="UniProtKB-UniRule"/>
</dbReference>
<comment type="caution">
    <text evidence="12">The sequence shown here is derived from an EMBL/GenBank/DDBJ whole genome shotgun (WGS) entry which is preliminary data.</text>
</comment>
<keyword evidence="7 9" id="KW-0687">Ribonucleoprotein</keyword>
<dbReference type="HAMAP" id="MF_00306">
    <property type="entry name" value="SRP54"/>
    <property type="match status" value="1"/>
</dbReference>
<dbReference type="PANTHER" id="PTHR11564">
    <property type="entry name" value="SIGNAL RECOGNITION PARTICLE 54K PROTEIN SRP54"/>
    <property type="match status" value="1"/>
</dbReference>
<dbReference type="PANTHER" id="PTHR11564:SF5">
    <property type="entry name" value="SIGNAL RECOGNITION PARTICLE SUBUNIT SRP54"/>
    <property type="match status" value="1"/>
</dbReference>
<evidence type="ECO:0000256" key="5">
    <source>
        <dbReference type="ARBA" id="ARBA00023134"/>
    </source>
</evidence>
<dbReference type="Pfam" id="PF00448">
    <property type="entry name" value="SRP54"/>
    <property type="match status" value="1"/>
</dbReference>
<comment type="subcellular location">
    <subcellularLocation>
        <location evidence="9">Cytoplasm</location>
    </subcellularLocation>
    <text evidence="9">The SRP-RNC complex is targeted to the cytoplasmic membrane.</text>
</comment>
<evidence type="ECO:0000256" key="7">
    <source>
        <dbReference type="ARBA" id="ARBA00023274"/>
    </source>
</evidence>
<dbReference type="GO" id="GO:0005525">
    <property type="term" value="F:GTP binding"/>
    <property type="evidence" value="ECO:0007669"/>
    <property type="project" value="UniProtKB-UniRule"/>
</dbReference>
<feature type="domain" description="SRP54-type proteins GTP-binding" evidence="11">
    <location>
        <begin position="286"/>
        <end position="299"/>
    </location>
</feature>
<keyword evidence="6 9" id="KW-0733">Signal recognition particle</keyword>
<dbReference type="GO" id="GO:0006614">
    <property type="term" value="P:SRP-dependent cotranslational protein targeting to membrane"/>
    <property type="evidence" value="ECO:0007669"/>
    <property type="project" value="InterPro"/>
</dbReference>
<dbReference type="InterPro" id="IPR003593">
    <property type="entry name" value="AAA+_ATPase"/>
</dbReference>
<dbReference type="Gene3D" id="1.20.120.140">
    <property type="entry name" value="Signal recognition particle SRP54, nucleotide-binding domain"/>
    <property type="match status" value="1"/>
</dbReference>
<dbReference type="Gene3D" id="1.10.260.30">
    <property type="entry name" value="Signal recognition particle, SRP54 subunit, M-domain"/>
    <property type="match status" value="1"/>
</dbReference>
<feature type="region of interest" description="Disordered" evidence="10">
    <location>
        <begin position="445"/>
        <end position="543"/>
    </location>
</feature>
<feature type="compositionally biased region" description="Low complexity" evidence="10">
    <location>
        <begin position="493"/>
        <end position="512"/>
    </location>
</feature>
<evidence type="ECO:0000256" key="2">
    <source>
        <dbReference type="ARBA" id="ARBA00022741"/>
    </source>
</evidence>
<feature type="binding site" evidence="9">
    <location>
        <begin position="265"/>
        <end position="268"/>
    </location>
    <ligand>
        <name>GTP</name>
        <dbReference type="ChEBI" id="CHEBI:37565"/>
    </ligand>
</feature>
<dbReference type="Gene3D" id="3.40.50.300">
    <property type="entry name" value="P-loop containing nucleotide triphosphate hydrolases"/>
    <property type="match status" value="1"/>
</dbReference>
<keyword evidence="2 9" id="KW-0547">Nucleotide-binding</keyword>
<dbReference type="InterPro" id="IPR004780">
    <property type="entry name" value="SRP"/>
</dbReference>
<dbReference type="PROSITE" id="PS00300">
    <property type="entry name" value="SRP54"/>
    <property type="match status" value="1"/>
</dbReference>
<feature type="binding site" evidence="9">
    <location>
        <begin position="107"/>
        <end position="114"/>
    </location>
    <ligand>
        <name>GTP</name>
        <dbReference type="ChEBI" id="CHEBI:37565"/>
    </ligand>
</feature>
<comment type="subunit">
    <text evidence="9">Part of the signal recognition particle protein translocation system, which is composed of SRP and FtsY.</text>
</comment>
<dbReference type="Pfam" id="PF02881">
    <property type="entry name" value="SRP54_N"/>
    <property type="match status" value="1"/>
</dbReference>
<dbReference type="SUPFAM" id="SSF47446">
    <property type="entry name" value="Signal peptide-binding domain"/>
    <property type="match status" value="1"/>
</dbReference>
<evidence type="ECO:0000256" key="1">
    <source>
        <dbReference type="ARBA" id="ARBA00005450"/>
    </source>
</evidence>
<dbReference type="EMBL" id="BJYX01000002">
    <property type="protein sequence ID" value="GEO28889.1"/>
    <property type="molecule type" value="Genomic_DNA"/>
</dbReference>
<evidence type="ECO:0000256" key="8">
    <source>
        <dbReference type="ARBA" id="ARBA00048027"/>
    </source>
</evidence>
<dbReference type="InterPro" id="IPR042101">
    <property type="entry name" value="SRP54_N_sf"/>
</dbReference>
<evidence type="ECO:0000256" key="6">
    <source>
        <dbReference type="ARBA" id="ARBA00023135"/>
    </source>
</evidence>
<dbReference type="Pfam" id="PF02978">
    <property type="entry name" value="SRP_SPB"/>
    <property type="match status" value="1"/>
</dbReference>
<reference evidence="12 13" key="1">
    <citation type="submission" date="2019-07" db="EMBL/GenBank/DDBJ databases">
        <title>Whole genome shotgun sequence of Terrabacter aerolatus NBRC 106305.</title>
        <authorList>
            <person name="Hosoyama A."/>
            <person name="Uohara A."/>
            <person name="Ohji S."/>
            <person name="Ichikawa N."/>
        </authorList>
    </citation>
    <scope>NUCLEOTIDE SEQUENCE [LARGE SCALE GENOMIC DNA]</scope>
    <source>
        <strain evidence="12 13">NBRC 106305</strain>
    </source>
</reference>
<keyword evidence="4 9" id="KW-0694">RNA-binding</keyword>
<dbReference type="SMART" id="SM00382">
    <property type="entry name" value="AAA"/>
    <property type="match status" value="1"/>
</dbReference>